<dbReference type="CDD" id="cd00156">
    <property type="entry name" value="REC"/>
    <property type="match status" value="1"/>
</dbReference>
<dbReference type="RefSeq" id="WP_134482966.1">
    <property type="nucleotide sequence ID" value="NZ_LR216287.1"/>
</dbReference>
<organism evidence="3 4">
    <name type="scientific">Candidatus Nitrosocosmicus franklandianus</name>
    <dbReference type="NCBI Taxonomy" id="1798806"/>
    <lineage>
        <taxon>Archaea</taxon>
        <taxon>Nitrososphaerota</taxon>
        <taxon>Nitrososphaeria</taxon>
        <taxon>Nitrososphaerales</taxon>
        <taxon>Nitrososphaeraceae</taxon>
        <taxon>Candidatus Nitrosocosmicus</taxon>
    </lineage>
</organism>
<keyword evidence="1" id="KW-0597">Phosphoprotein</keyword>
<keyword evidence="4" id="KW-1185">Reference proteome</keyword>
<evidence type="ECO:0000259" key="2">
    <source>
        <dbReference type="PROSITE" id="PS50110"/>
    </source>
</evidence>
<reference evidence="3 4" key="1">
    <citation type="submission" date="2019-02" db="EMBL/GenBank/DDBJ databases">
        <authorList>
            <person name="Lehtovirta-Morley E L."/>
        </authorList>
    </citation>
    <scope>NUCLEOTIDE SEQUENCE [LARGE SCALE GENOMIC DNA]</scope>
    <source>
        <strain evidence="3">NFRAN1</strain>
    </source>
</reference>
<feature type="domain" description="Response regulatory" evidence="2">
    <location>
        <begin position="4"/>
        <end position="120"/>
    </location>
</feature>
<dbReference type="Proteomes" id="UP000294299">
    <property type="component" value="Chromosome NFRAN"/>
</dbReference>
<evidence type="ECO:0000313" key="3">
    <source>
        <dbReference type="EMBL" id="VFJ12977.1"/>
    </source>
</evidence>
<dbReference type="InterPro" id="IPR050595">
    <property type="entry name" value="Bact_response_regulator"/>
</dbReference>
<dbReference type="AlphaFoldDB" id="A0A484I9T2"/>
<evidence type="ECO:0000256" key="1">
    <source>
        <dbReference type="ARBA" id="ARBA00022553"/>
    </source>
</evidence>
<dbReference type="GeneID" id="39420154"/>
<dbReference type="PANTHER" id="PTHR44591">
    <property type="entry name" value="STRESS RESPONSE REGULATOR PROTEIN 1"/>
    <property type="match status" value="1"/>
</dbReference>
<proteinExistence type="predicted"/>
<dbReference type="Gene3D" id="3.40.50.2300">
    <property type="match status" value="1"/>
</dbReference>
<dbReference type="SUPFAM" id="SSF52172">
    <property type="entry name" value="CheY-like"/>
    <property type="match status" value="1"/>
</dbReference>
<name>A0A484I9T2_9ARCH</name>
<dbReference type="EMBL" id="LR216287">
    <property type="protein sequence ID" value="VFJ12977.1"/>
    <property type="molecule type" value="Genomic_DNA"/>
</dbReference>
<dbReference type="SMART" id="SM00448">
    <property type="entry name" value="REC"/>
    <property type="match status" value="1"/>
</dbReference>
<dbReference type="KEGG" id="nfn:NFRAN_0655"/>
<gene>
    <name evidence="3" type="primary">zraR</name>
    <name evidence="3" type="ORF">NFRAN_0655</name>
</gene>
<dbReference type="Pfam" id="PF00072">
    <property type="entry name" value="Response_reg"/>
    <property type="match status" value="1"/>
</dbReference>
<dbReference type="GO" id="GO:0000160">
    <property type="term" value="P:phosphorelay signal transduction system"/>
    <property type="evidence" value="ECO:0007669"/>
    <property type="project" value="InterPro"/>
</dbReference>
<evidence type="ECO:0000313" key="4">
    <source>
        <dbReference type="Proteomes" id="UP000294299"/>
    </source>
</evidence>
<dbReference type="PANTHER" id="PTHR44591:SF3">
    <property type="entry name" value="RESPONSE REGULATORY DOMAIN-CONTAINING PROTEIN"/>
    <property type="match status" value="1"/>
</dbReference>
<dbReference type="InterPro" id="IPR011006">
    <property type="entry name" value="CheY-like_superfamily"/>
</dbReference>
<sequence length="124" mass="14265">MGNNILIVDDDVGTALFFKICLEDVGHQVTIFNDPGSLLEEFEPGVYDLLITDIRMPRINGFELASRIRIMDSKIRICLATAFEEYYQSIIKSYSDLSFNCIIRKPINKDSFLEIVENRLKQPK</sequence>
<dbReference type="OrthoDB" id="2830at2157"/>
<protein>
    <submittedName>
        <fullName evidence="3">Transcriptional regulatory protein ZraR</fullName>
    </submittedName>
</protein>
<dbReference type="PROSITE" id="PS50110">
    <property type="entry name" value="RESPONSE_REGULATORY"/>
    <property type="match status" value="1"/>
</dbReference>
<accession>A0A484I9T2</accession>
<dbReference type="InterPro" id="IPR001789">
    <property type="entry name" value="Sig_transdc_resp-reg_receiver"/>
</dbReference>